<dbReference type="EC" id="2.7.7.48" evidence="2 8"/>
<dbReference type="SUPFAM" id="SSF56672">
    <property type="entry name" value="DNA/RNA polymerases"/>
    <property type="match status" value="1"/>
</dbReference>
<dbReference type="GO" id="GO:0000166">
    <property type="term" value="F:nucleotide binding"/>
    <property type="evidence" value="ECO:0007669"/>
    <property type="project" value="UniProtKB-KW"/>
</dbReference>
<dbReference type="InterPro" id="IPR008723">
    <property type="entry name" value="RNA_pol_orbivir"/>
</dbReference>
<dbReference type="InterPro" id="IPR007097">
    <property type="entry name" value="RNA-dir_pol_reovirus"/>
</dbReference>
<feature type="domain" description="RdRp catalytic" evidence="9">
    <location>
        <begin position="571"/>
        <end position="824"/>
    </location>
</feature>
<proteinExistence type="inferred from homology"/>
<dbReference type="EMBL" id="MW424401">
    <property type="protein sequence ID" value="QRW44196.1"/>
    <property type="molecule type" value="Genomic_RNA"/>
</dbReference>
<dbReference type="PIRSF" id="PIRSF000821">
    <property type="entry name" value="RdRPol"/>
    <property type="match status" value="1"/>
</dbReference>
<gene>
    <name evidence="10" type="primary">VP1</name>
</gene>
<comment type="catalytic activity">
    <reaction evidence="8">
        <text>RNA(n) + a ribonucleoside 5'-triphosphate = RNA(n+1) + diphosphate</text>
        <dbReference type="Rhea" id="RHEA:21248"/>
        <dbReference type="Rhea" id="RHEA-COMP:14527"/>
        <dbReference type="Rhea" id="RHEA-COMP:17342"/>
        <dbReference type="ChEBI" id="CHEBI:33019"/>
        <dbReference type="ChEBI" id="CHEBI:61557"/>
        <dbReference type="ChEBI" id="CHEBI:140395"/>
        <dbReference type="EC" id="2.7.7.48"/>
    </reaction>
</comment>
<evidence type="ECO:0000313" key="10">
    <source>
        <dbReference type="EMBL" id="QRW44196.1"/>
    </source>
</evidence>
<keyword evidence="7 8" id="KW-0693">Viral RNA replication</keyword>
<evidence type="ECO:0000256" key="3">
    <source>
        <dbReference type="ARBA" id="ARBA00022484"/>
    </source>
</evidence>
<dbReference type="Pfam" id="PF05788">
    <property type="entry name" value="Orbi_VP1"/>
    <property type="match status" value="1"/>
</dbReference>
<dbReference type="GO" id="GO:0003968">
    <property type="term" value="F:RNA-directed RNA polymerase activity"/>
    <property type="evidence" value="ECO:0007669"/>
    <property type="project" value="UniProtKB-UniRule"/>
</dbReference>
<evidence type="ECO:0000256" key="4">
    <source>
        <dbReference type="ARBA" id="ARBA00022679"/>
    </source>
</evidence>
<evidence type="ECO:0000256" key="8">
    <source>
        <dbReference type="PIRNR" id="PIRNR000821"/>
    </source>
</evidence>
<evidence type="ECO:0000256" key="1">
    <source>
        <dbReference type="ARBA" id="ARBA00009581"/>
    </source>
</evidence>
<keyword evidence="6 8" id="KW-0547">Nucleotide-binding</keyword>
<organism evidence="10">
    <name type="scientific">Yunnan orbivirus</name>
    <dbReference type="NCBI Taxonomy" id="306276"/>
    <lineage>
        <taxon>Viruses</taxon>
        <taxon>Riboviria</taxon>
        <taxon>Orthornavirae</taxon>
        <taxon>Duplornaviricota</taxon>
        <taxon>Resentoviricetes</taxon>
        <taxon>Reovirales</taxon>
        <taxon>Sedoreoviridae</taxon>
        <taxon>Orbivirus</taxon>
        <taxon>Orbivirus yunnanense</taxon>
    </lineage>
</organism>
<dbReference type="GO" id="GO:0006351">
    <property type="term" value="P:DNA-templated transcription"/>
    <property type="evidence" value="ECO:0007669"/>
    <property type="project" value="UniProtKB-UniRule"/>
</dbReference>
<sequence>MAVVVHRQKLTQNAAARILPGIHFNQNEGTTYYYKYSQMQKDKSKGTNNERKEMDDNDFDPNKGFKTLYALPVLRETSWVELISSISLEEYSEDIFELLVETAVESDKLDPEEEFLQNYKINSFLQPNGTYARAFDFVMSRARDECQVYGDVALKHWVALLIELSKTENFTPLGLQVMARFIQRFGEPFHQNTRDLSQVKDEVFIVTVALIFEMCITESFSEFNALFRTKEEKIGHYTFAKKTFQLYDIVRELFRLCLPYPKYINNKLRAVYSWFVKCWGVAAEEIIVLKSHGGDDRNSKQVDYVGFEKFKNPYSIAIRKSKFFAESKKENIQKVQDMLDLVKERSNQNVQAPLIMHFLNNVYEESFNPTEISHVILASYMLSIQTLTGYGRAWIKNKGDDPEKMLKPDKNNFVTRLSDMTENFVMQAYREAEEHGHTIVPPESMYSALLRMAKNTSSGMSTSVEVPKTYGPKAEKQKTMIRIVSRQKALVLMQEGDKIYKRENMIKKFDSIESYQSKGQRDVPIKATRIIYSIHISVLAPQLLLTLPINEYFSQTGGSTRPNAREIGGKVIIGDLESTGSRVIDASDTFRNTADQGIFTLALDYSEYDQHMTPDNFRLGMMNGMRRALSKYHSLRYEGMTVDDLLEAGYGKGRLVGSFWNGRRHVKKMLLTEYQGLDERDRVPTEDSPFKFSPPGVHLIRNLELVKGEVKEGDDYVLVSPWDGSDLAKVSTHLSGENTTLVWNSVHNLAAGTIIQEELASKAPRLLTVESETYVGDDMLMYTNLNVIRGDAIDKIMETIFETIALFGHEASPAKTTFLPFSAEKTQTHAKQGVYIGQDRMMFISSERKKDIEDVKSYMRANVNVFITKCSRGFSAELAHIILCFKTIFVGYRKFKRTIMENGKLRSRHFDSAEDGYTLCVLRHPLTLYLPVEWNGYGAHPSALNVVMTPEIFLDSLLMDSFRDEILPIMKICTSAMPSWNETQVDKRRLTTTTKMSLFSKLARRPVSTVLQHPEARAKVQMLPLQGFGPTEISGTMMHSALLKEPKARTLLSPNYELDFHEVFNTWRKEALLRPQGIDLQISMQYCKIFEVVFENERNENTARRYFPDLNLSPEFKNQKLVIGNRKSNRKRISYVDQIDSILRSDVIMRGFITSNHILAVLEEIGIGHSAEDYALIFSMMNLDEKVCEKLGNYIARDKIKFDAQKLNKGGACGDEFSMSLDVCTQQMIDDFLVFPYELTQTERDAVNLYASQLIMLRASKGIPTVKIQFRVTEEHKRQVQRVRMGSKALKRRQYRSLCANLRSLSGTIIEQQFL</sequence>
<accession>A0A894KRZ1</accession>
<evidence type="ECO:0000256" key="7">
    <source>
        <dbReference type="ARBA" id="ARBA00022953"/>
    </source>
</evidence>
<keyword evidence="3 8" id="KW-0696">RNA-directed RNA polymerase</keyword>
<evidence type="ECO:0000256" key="5">
    <source>
        <dbReference type="ARBA" id="ARBA00022695"/>
    </source>
</evidence>
<keyword evidence="5 8" id="KW-0548">Nucleotidyltransferase</keyword>
<dbReference type="InterPro" id="IPR043502">
    <property type="entry name" value="DNA/RNA_pol_sf"/>
</dbReference>
<evidence type="ECO:0000256" key="2">
    <source>
        <dbReference type="ARBA" id="ARBA00012494"/>
    </source>
</evidence>
<keyword evidence="4 8" id="KW-0808">Transferase</keyword>
<protein>
    <recommendedName>
        <fullName evidence="2 8">RNA-directed RNA polymerase</fullName>
        <ecNumber evidence="2 8">2.7.7.48</ecNumber>
    </recommendedName>
</protein>
<evidence type="ECO:0000259" key="9">
    <source>
        <dbReference type="PROSITE" id="PS50523"/>
    </source>
</evidence>
<evidence type="ECO:0000256" key="6">
    <source>
        <dbReference type="ARBA" id="ARBA00022741"/>
    </source>
</evidence>
<dbReference type="GO" id="GO:0019079">
    <property type="term" value="P:viral genome replication"/>
    <property type="evidence" value="ECO:0007669"/>
    <property type="project" value="InterPro"/>
</dbReference>
<reference evidence="10" key="1">
    <citation type="submission" date="2020-12" db="EMBL/GenBank/DDBJ databases">
        <authorList>
            <person name="de Oliveira Viadanna P.H."/>
            <person name="Rodrigues T.C.S."/>
            <person name="Campos Krauer J.M."/>
            <person name="Subramaniam K."/>
            <person name="Lednicky J.A."/>
            <person name="Loeb J.C."/>
            <person name="Sayler K.A."/>
            <person name="Wisely S.M."/>
            <person name="Waltzek T.B."/>
        </authorList>
    </citation>
    <scope>NUCLEOTIDE SEQUENCE</scope>
    <source>
        <strain evidence="10">OV1288</strain>
    </source>
</reference>
<dbReference type="PROSITE" id="PS50523">
    <property type="entry name" value="RDRP_DSRNA_REO"/>
    <property type="match status" value="1"/>
</dbReference>
<dbReference type="GO" id="GO:0003723">
    <property type="term" value="F:RNA binding"/>
    <property type="evidence" value="ECO:0007669"/>
    <property type="project" value="InterPro"/>
</dbReference>
<comment type="similarity">
    <text evidence="1 8">Belongs to the reoviridae RNA-directed RNA polymerase family.</text>
</comment>
<name>A0A894KRZ1_9REOV</name>